<reference evidence="2 3" key="1">
    <citation type="submission" date="2023-03" db="EMBL/GenBank/DDBJ databases">
        <title>High recombination rates correlate with genetic variation in Cardiocondyla obscurior ants.</title>
        <authorList>
            <person name="Errbii M."/>
        </authorList>
    </citation>
    <scope>NUCLEOTIDE SEQUENCE [LARGE SCALE GENOMIC DNA]</scope>
    <source>
        <strain evidence="2">Alpha-2009</strain>
        <tissue evidence="2">Whole body</tissue>
    </source>
</reference>
<feature type="region of interest" description="Disordered" evidence="1">
    <location>
        <begin position="50"/>
        <end position="73"/>
    </location>
</feature>
<evidence type="ECO:0000256" key="1">
    <source>
        <dbReference type="SAM" id="MobiDB-lite"/>
    </source>
</evidence>
<name>A0AAW2FTL1_9HYME</name>
<keyword evidence="3" id="KW-1185">Reference proteome</keyword>
<feature type="region of interest" description="Disordered" evidence="1">
    <location>
        <begin position="1"/>
        <end position="22"/>
    </location>
</feature>
<comment type="caution">
    <text evidence="2">The sequence shown here is derived from an EMBL/GenBank/DDBJ whole genome shotgun (WGS) entry which is preliminary data.</text>
</comment>
<dbReference type="EMBL" id="JADYXP020000008">
    <property type="protein sequence ID" value="KAL0119128.1"/>
    <property type="molecule type" value="Genomic_DNA"/>
</dbReference>
<evidence type="ECO:0000313" key="3">
    <source>
        <dbReference type="Proteomes" id="UP001430953"/>
    </source>
</evidence>
<dbReference type="Proteomes" id="UP001430953">
    <property type="component" value="Unassembled WGS sequence"/>
</dbReference>
<evidence type="ECO:0000313" key="2">
    <source>
        <dbReference type="EMBL" id="KAL0119128.1"/>
    </source>
</evidence>
<protein>
    <submittedName>
        <fullName evidence="2">Uncharacterized protein</fullName>
    </submittedName>
</protein>
<dbReference type="AlphaFoldDB" id="A0AAW2FTL1"/>
<accession>A0AAW2FTL1</accession>
<organism evidence="2 3">
    <name type="scientific">Cardiocondyla obscurior</name>
    <dbReference type="NCBI Taxonomy" id="286306"/>
    <lineage>
        <taxon>Eukaryota</taxon>
        <taxon>Metazoa</taxon>
        <taxon>Ecdysozoa</taxon>
        <taxon>Arthropoda</taxon>
        <taxon>Hexapoda</taxon>
        <taxon>Insecta</taxon>
        <taxon>Pterygota</taxon>
        <taxon>Neoptera</taxon>
        <taxon>Endopterygota</taxon>
        <taxon>Hymenoptera</taxon>
        <taxon>Apocrita</taxon>
        <taxon>Aculeata</taxon>
        <taxon>Formicoidea</taxon>
        <taxon>Formicidae</taxon>
        <taxon>Myrmicinae</taxon>
        <taxon>Cardiocondyla</taxon>
    </lineage>
</organism>
<proteinExistence type="predicted"/>
<sequence length="73" mass="8135">MLVDTYAPDDDDDDDDTPDVTGGYIQRIRSRNLTTLNRCVSISRLFHTCTQPGGGSSRENGERSRATFANLIR</sequence>
<gene>
    <name evidence="2" type="ORF">PUN28_009611</name>
</gene>
<feature type="compositionally biased region" description="Acidic residues" evidence="1">
    <location>
        <begin position="7"/>
        <end position="18"/>
    </location>
</feature>